<keyword evidence="3" id="KW-1185">Reference proteome</keyword>
<reference evidence="2 3" key="1">
    <citation type="submission" date="2020-08" db="EMBL/GenBank/DDBJ databases">
        <title>Genomic Encyclopedia of Type Strains, Phase III (KMG-III): the genomes of soil and plant-associated and newly described type strains.</title>
        <authorList>
            <person name="Whitman W."/>
        </authorList>
    </citation>
    <scope>NUCLEOTIDE SEQUENCE [LARGE SCALE GENOMIC DNA]</scope>
    <source>
        <strain evidence="2 3">CECT 3302</strain>
    </source>
</reference>
<feature type="domain" description="AtuA-like ferredoxin-fold" evidence="1">
    <location>
        <begin position="10"/>
        <end position="104"/>
    </location>
</feature>
<gene>
    <name evidence="2" type="ORF">FHS12_000131</name>
</gene>
<protein>
    <recommendedName>
        <fullName evidence="1">AtuA-like ferredoxin-fold domain-containing protein</fullName>
    </recommendedName>
</protein>
<evidence type="ECO:0000259" key="1">
    <source>
        <dbReference type="Pfam" id="PF23544"/>
    </source>
</evidence>
<dbReference type="AlphaFoldDB" id="A0A7W5A078"/>
<evidence type="ECO:0000313" key="3">
    <source>
        <dbReference type="Proteomes" id="UP000577707"/>
    </source>
</evidence>
<dbReference type="EMBL" id="JACHXG010000001">
    <property type="protein sequence ID" value="MBB3087208.1"/>
    <property type="molecule type" value="Genomic_DNA"/>
</dbReference>
<dbReference type="InterPro" id="IPR056362">
    <property type="entry name" value="AtuA-like_ferredoxin_dom"/>
</dbReference>
<dbReference type="Pfam" id="PF23544">
    <property type="entry name" value="AtuA_ferredoxin"/>
    <property type="match status" value="1"/>
</dbReference>
<sequence>MNDRTFDQVTVDDLADVRAGDKGDTLILAVLPRDAEAYAVLESALTPEAVAHHFAVTEPVVRTDLPHLPALVFRVPTVLAGGVTGYSGLDGHGKTLGYHLLMLRLERTR</sequence>
<proteinExistence type="predicted"/>
<name>A0A7W5A078_9ACTN</name>
<dbReference type="Proteomes" id="UP000577707">
    <property type="component" value="Unassembled WGS sequence"/>
</dbReference>
<organism evidence="2 3">
    <name type="scientific">Nocardioides albus</name>
    <dbReference type="NCBI Taxonomy" id="1841"/>
    <lineage>
        <taxon>Bacteria</taxon>
        <taxon>Bacillati</taxon>
        <taxon>Actinomycetota</taxon>
        <taxon>Actinomycetes</taxon>
        <taxon>Propionibacteriales</taxon>
        <taxon>Nocardioidaceae</taxon>
        <taxon>Nocardioides</taxon>
    </lineage>
</organism>
<evidence type="ECO:0000313" key="2">
    <source>
        <dbReference type="EMBL" id="MBB3087208.1"/>
    </source>
</evidence>
<comment type="caution">
    <text evidence="2">The sequence shown here is derived from an EMBL/GenBank/DDBJ whole genome shotgun (WGS) entry which is preliminary data.</text>
</comment>
<accession>A0A7W5A078</accession>
<dbReference type="RefSeq" id="WP_183541245.1">
    <property type="nucleotide sequence ID" value="NZ_BMQT01000001.1"/>
</dbReference>